<evidence type="ECO:0000313" key="1">
    <source>
        <dbReference type="EMBL" id="AWM38674.1"/>
    </source>
</evidence>
<sequence length="156" mass="18386">MVQVIVDIWCRLRQVQRMDNRAYHLQSQAHSAVAVAIANGTLLRQPCQICGRRGQAHHDSYYPAKWLTVRWLCAKLHRQWHEENEPEWPTTFEFHPSDVTNHCARRPGRPSKPWLRTFNQCWYVKIGGKQINLGRDREAAFRRFQKLCGDAKVHSE</sequence>
<dbReference type="AlphaFoldDB" id="A0A2Z3HAG9"/>
<dbReference type="KEGG" id="gog:C1280_17905"/>
<reference evidence="1 2" key="1">
    <citation type="submission" date="2018-01" db="EMBL/GenBank/DDBJ databases">
        <title>G. obscuriglobus.</title>
        <authorList>
            <person name="Franke J."/>
            <person name="Blomberg W."/>
            <person name="Selmecki A."/>
        </authorList>
    </citation>
    <scope>NUCLEOTIDE SEQUENCE [LARGE SCALE GENOMIC DNA]</scope>
    <source>
        <strain evidence="1 2">DSM 5831</strain>
    </source>
</reference>
<accession>A0A2Z3HAG9</accession>
<organism evidence="1 2">
    <name type="scientific">Gemmata obscuriglobus</name>
    <dbReference type="NCBI Taxonomy" id="114"/>
    <lineage>
        <taxon>Bacteria</taxon>
        <taxon>Pseudomonadati</taxon>
        <taxon>Planctomycetota</taxon>
        <taxon>Planctomycetia</taxon>
        <taxon>Gemmatales</taxon>
        <taxon>Gemmataceae</taxon>
        <taxon>Gemmata</taxon>
    </lineage>
</organism>
<protein>
    <submittedName>
        <fullName evidence="1">Uncharacterized protein</fullName>
    </submittedName>
</protein>
<dbReference type="EMBL" id="CP025958">
    <property type="protein sequence ID" value="AWM38674.1"/>
    <property type="molecule type" value="Genomic_DNA"/>
</dbReference>
<dbReference type="Proteomes" id="UP000245802">
    <property type="component" value="Chromosome"/>
</dbReference>
<evidence type="ECO:0000313" key="2">
    <source>
        <dbReference type="Proteomes" id="UP000245802"/>
    </source>
</evidence>
<keyword evidence="2" id="KW-1185">Reference proteome</keyword>
<name>A0A2Z3HAG9_9BACT</name>
<proteinExistence type="predicted"/>
<gene>
    <name evidence="1" type="ORF">C1280_17905</name>
</gene>